<evidence type="ECO:0000259" key="1">
    <source>
        <dbReference type="PROSITE" id="PS51379"/>
    </source>
</evidence>
<sequence length="175" mass="18902">NSPFIHAAVAAGLGELGWGDLVITPDAGPRARFGSIITTAELEPSPIYQGPRLCDPDKCKELGYGMPVCARVCPTKAIGPDEKKVIIGDRDLKVAKIDPWRCVWGSMGLSKEAGGLKDIPMPGEVGPDNLFSALTQRDPTQSMELMVIGRGDYCGKCIMECPVARQQKLYELLSR</sequence>
<dbReference type="PANTHER" id="PTHR42827:SF1">
    <property type="entry name" value="IRON-SULFUR CLUSTER-BINDING PROTEIN"/>
    <property type="match status" value="1"/>
</dbReference>
<comment type="caution">
    <text evidence="2">The sequence shown here is derived from an EMBL/GenBank/DDBJ whole genome shotgun (WGS) entry which is preliminary data.</text>
</comment>
<evidence type="ECO:0000313" key="2">
    <source>
        <dbReference type="EMBL" id="GAI49463.1"/>
    </source>
</evidence>
<dbReference type="InterPro" id="IPR017896">
    <property type="entry name" value="4Fe4S_Fe-S-bd"/>
</dbReference>
<protein>
    <recommendedName>
        <fullName evidence="1">4Fe-4S ferredoxin-type domain-containing protein</fullName>
    </recommendedName>
</protein>
<dbReference type="PROSITE" id="PS51379">
    <property type="entry name" value="4FE4S_FER_2"/>
    <property type="match status" value="1"/>
</dbReference>
<gene>
    <name evidence="2" type="ORF">S06H3_56028</name>
</gene>
<organism evidence="2">
    <name type="scientific">marine sediment metagenome</name>
    <dbReference type="NCBI Taxonomy" id="412755"/>
    <lineage>
        <taxon>unclassified sequences</taxon>
        <taxon>metagenomes</taxon>
        <taxon>ecological metagenomes</taxon>
    </lineage>
</organism>
<dbReference type="PANTHER" id="PTHR42827">
    <property type="entry name" value="IRON-SULFUR CLUSTER-BINDING PROTEIN-RELATED"/>
    <property type="match status" value="1"/>
</dbReference>
<feature type="domain" description="4Fe-4S ferredoxin-type" evidence="1">
    <location>
        <begin position="49"/>
        <end position="83"/>
    </location>
</feature>
<name>X1P0S5_9ZZZZ</name>
<dbReference type="Gene3D" id="3.30.70.20">
    <property type="match status" value="1"/>
</dbReference>
<dbReference type="SUPFAM" id="SSF54862">
    <property type="entry name" value="4Fe-4S ferredoxins"/>
    <property type="match status" value="1"/>
</dbReference>
<proteinExistence type="predicted"/>
<dbReference type="AlphaFoldDB" id="X1P0S5"/>
<accession>X1P0S5</accession>
<reference evidence="2" key="1">
    <citation type="journal article" date="2014" name="Front. Microbiol.">
        <title>High frequency of phylogenetically diverse reductive dehalogenase-homologous genes in deep subseafloor sedimentary metagenomes.</title>
        <authorList>
            <person name="Kawai M."/>
            <person name="Futagami T."/>
            <person name="Toyoda A."/>
            <person name="Takaki Y."/>
            <person name="Nishi S."/>
            <person name="Hori S."/>
            <person name="Arai W."/>
            <person name="Tsubouchi T."/>
            <person name="Morono Y."/>
            <person name="Uchiyama I."/>
            <person name="Ito T."/>
            <person name="Fujiyama A."/>
            <person name="Inagaki F."/>
            <person name="Takami H."/>
        </authorList>
    </citation>
    <scope>NUCLEOTIDE SEQUENCE</scope>
    <source>
        <strain evidence="2">Expedition CK06-06</strain>
    </source>
</reference>
<dbReference type="EMBL" id="BARV01035999">
    <property type="protein sequence ID" value="GAI49463.1"/>
    <property type="molecule type" value="Genomic_DNA"/>
</dbReference>
<feature type="non-terminal residue" evidence="2">
    <location>
        <position position="1"/>
    </location>
</feature>